<sequence length="129" mass="15153">MQSFFITSQSGHRHDLRFINSRYRTCGHMLVSKRKAVNYVAPLLTDTSKTNKRCCGQSQKDFINHIKGKHLLNVSSFESRGGGRPRRWRWTRRRKTILSKVQLGDIELSFNFYESVWAFIIIKTFANQN</sequence>
<gene>
    <name evidence="1" type="ORF">CISIN_1g033005mg</name>
</gene>
<dbReference type="Proteomes" id="UP000027120">
    <property type="component" value="Unassembled WGS sequence"/>
</dbReference>
<keyword evidence="2" id="KW-1185">Reference proteome</keyword>
<reference evidence="1 2" key="1">
    <citation type="submission" date="2014-04" db="EMBL/GenBank/DDBJ databases">
        <authorList>
            <consortium name="International Citrus Genome Consortium"/>
            <person name="Gmitter F."/>
            <person name="Chen C."/>
            <person name="Farmerie W."/>
            <person name="Harkins T."/>
            <person name="Desany B."/>
            <person name="Mohiuddin M."/>
            <person name="Kodira C."/>
            <person name="Borodovsky M."/>
            <person name="Lomsadze A."/>
            <person name="Burns P."/>
            <person name="Jenkins J."/>
            <person name="Prochnik S."/>
            <person name="Shu S."/>
            <person name="Chapman J."/>
            <person name="Pitluck S."/>
            <person name="Schmutz J."/>
            <person name="Rokhsar D."/>
        </authorList>
    </citation>
    <scope>NUCLEOTIDE SEQUENCE</scope>
</reference>
<name>A0A067F4A1_CITSI</name>
<organism evidence="1 2">
    <name type="scientific">Citrus sinensis</name>
    <name type="common">Sweet orange</name>
    <name type="synonym">Citrus aurantium var. sinensis</name>
    <dbReference type="NCBI Taxonomy" id="2711"/>
    <lineage>
        <taxon>Eukaryota</taxon>
        <taxon>Viridiplantae</taxon>
        <taxon>Streptophyta</taxon>
        <taxon>Embryophyta</taxon>
        <taxon>Tracheophyta</taxon>
        <taxon>Spermatophyta</taxon>
        <taxon>Magnoliopsida</taxon>
        <taxon>eudicotyledons</taxon>
        <taxon>Gunneridae</taxon>
        <taxon>Pentapetalae</taxon>
        <taxon>rosids</taxon>
        <taxon>malvids</taxon>
        <taxon>Sapindales</taxon>
        <taxon>Rutaceae</taxon>
        <taxon>Aurantioideae</taxon>
        <taxon>Citrus</taxon>
    </lineage>
</organism>
<dbReference type="AlphaFoldDB" id="A0A067F4A1"/>
<proteinExistence type="predicted"/>
<evidence type="ECO:0000313" key="1">
    <source>
        <dbReference type="EMBL" id="KDO62179.1"/>
    </source>
</evidence>
<evidence type="ECO:0000313" key="2">
    <source>
        <dbReference type="Proteomes" id="UP000027120"/>
    </source>
</evidence>
<dbReference type="EMBL" id="KK784921">
    <property type="protein sequence ID" value="KDO62179.1"/>
    <property type="molecule type" value="Genomic_DNA"/>
</dbReference>
<accession>A0A067F4A1</accession>
<protein>
    <submittedName>
        <fullName evidence="1">Uncharacterized protein</fullName>
    </submittedName>
</protein>